<dbReference type="GO" id="GO:0005524">
    <property type="term" value="F:ATP binding"/>
    <property type="evidence" value="ECO:0007669"/>
    <property type="project" value="UniProtKB-KW"/>
</dbReference>
<keyword evidence="7 9" id="KW-0520">NAD</keyword>
<dbReference type="GO" id="GO:0019674">
    <property type="term" value="P:NAD+ metabolic process"/>
    <property type="evidence" value="ECO:0007669"/>
    <property type="project" value="InterPro"/>
</dbReference>
<keyword evidence="10" id="KW-0732">Signal</keyword>
<name>A4VM71_STUS1</name>
<evidence type="ECO:0000313" key="11">
    <source>
        <dbReference type="EMBL" id="ABP80072.1"/>
    </source>
</evidence>
<feature type="binding site" evidence="9">
    <location>
        <begin position="180"/>
        <end position="181"/>
    </location>
    <ligand>
        <name>NAD(+)</name>
        <dbReference type="ChEBI" id="CHEBI:57540"/>
    </ligand>
</feature>
<evidence type="ECO:0000256" key="8">
    <source>
        <dbReference type="ARBA" id="ARBA00047925"/>
    </source>
</evidence>
<feature type="binding site" evidence="9">
    <location>
        <position position="208"/>
    </location>
    <ligand>
        <name>NAD(+)</name>
        <dbReference type="ChEBI" id="CHEBI:57540"/>
    </ligand>
</feature>
<dbReference type="GO" id="GO:0051287">
    <property type="term" value="F:NAD binding"/>
    <property type="evidence" value="ECO:0007669"/>
    <property type="project" value="UniProtKB-ARBA"/>
</dbReference>
<sequence>MQAASIRCGGLASACWCSSAANACNFCQPHQGTSMEQFRNIGIIGRLGSSQVLDTIRRLKRFLVERHLHVILEENIAEVLPGHGMQTSSRQRLGESCDLVIVVGGDGSLLGAARAMARHRVPVLGINRGSLGFLTDIRPDELEEKVAEVLNGQYTLENRFLLEAQARRFDEPIGEGDALNDVVLHPGKSTRMIEFELYIDGQFVCSQKADGLIVATPTGSTAYSLSAGGPIMHPRLDAIVIVPMYPHTLSSRPIVVDGNSELKIVVSPNMQIYPQVSCDGQNHFTCAPGDTVTVRKKPQKLHLIHPLDHNYYEVCRTKLGWGSRLGGGD</sequence>
<feature type="binding site" evidence="9">
    <location>
        <position position="210"/>
    </location>
    <ligand>
        <name>NAD(+)</name>
        <dbReference type="ChEBI" id="CHEBI:57540"/>
    </ligand>
</feature>
<dbReference type="GO" id="GO:0005737">
    <property type="term" value="C:cytoplasm"/>
    <property type="evidence" value="ECO:0007669"/>
    <property type="project" value="UniProtKB-SubCell"/>
</dbReference>
<dbReference type="Gene3D" id="3.40.50.10330">
    <property type="entry name" value="Probable inorganic polyphosphate/atp-NAD kinase, domain 1"/>
    <property type="match status" value="1"/>
</dbReference>
<feature type="binding site" evidence="9">
    <location>
        <begin position="221"/>
        <end position="226"/>
    </location>
    <ligand>
        <name>NAD(+)</name>
        <dbReference type="ChEBI" id="CHEBI:57540"/>
    </ligand>
</feature>
<dbReference type="PANTHER" id="PTHR20275">
    <property type="entry name" value="NAD KINASE"/>
    <property type="match status" value="1"/>
</dbReference>
<proteinExistence type="inferred from homology"/>
<protein>
    <recommendedName>
        <fullName evidence="9">NAD kinase</fullName>
        <ecNumber evidence="9">2.7.1.23</ecNumber>
    </recommendedName>
    <alternativeName>
        <fullName evidence="9">ATP-dependent NAD kinase</fullName>
    </alternativeName>
</protein>
<dbReference type="GO" id="GO:0046872">
    <property type="term" value="F:metal ion binding"/>
    <property type="evidence" value="ECO:0007669"/>
    <property type="project" value="UniProtKB-UniRule"/>
</dbReference>
<dbReference type="EMBL" id="CP000304">
    <property type="protein sequence ID" value="ABP80072.1"/>
    <property type="molecule type" value="Genomic_DNA"/>
</dbReference>
<keyword evidence="12" id="KW-1185">Reference proteome</keyword>
<comment type="caution">
    <text evidence="9">Lacks conserved residue(s) required for the propagation of feature annotation.</text>
</comment>
<dbReference type="FunFam" id="2.60.200.30:FF:000001">
    <property type="entry name" value="NAD kinase"/>
    <property type="match status" value="1"/>
</dbReference>
<evidence type="ECO:0000256" key="1">
    <source>
        <dbReference type="ARBA" id="ARBA00022490"/>
    </source>
</evidence>
<dbReference type="InterPro" id="IPR016064">
    <property type="entry name" value="NAD/diacylglycerol_kinase_sf"/>
</dbReference>
<dbReference type="HAMAP" id="MF_00361">
    <property type="entry name" value="NAD_kinase"/>
    <property type="match status" value="1"/>
</dbReference>
<dbReference type="EC" id="2.7.1.23" evidence="9"/>
<evidence type="ECO:0000256" key="5">
    <source>
        <dbReference type="ARBA" id="ARBA00022840"/>
    </source>
</evidence>
<evidence type="ECO:0000256" key="7">
    <source>
        <dbReference type="ARBA" id="ARBA00023027"/>
    </source>
</evidence>
<dbReference type="SUPFAM" id="SSF111331">
    <property type="entry name" value="NAD kinase/diacylglycerol kinase-like"/>
    <property type="match status" value="1"/>
</dbReference>
<dbReference type="Pfam" id="PF20143">
    <property type="entry name" value="NAD_kinase_C"/>
    <property type="match status" value="1"/>
</dbReference>
<keyword evidence="1 9" id="KW-0963">Cytoplasm</keyword>
<organism evidence="11 12">
    <name type="scientific">Stutzerimonas stutzeri (strain A1501)</name>
    <name type="common">Pseudomonas stutzeri</name>
    <dbReference type="NCBI Taxonomy" id="379731"/>
    <lineage>
        <taxon>Bacteria</taxon>
        <taxon>Pseudomonadati</taxon>
        <taxon>Pseudomonadota</taxon>
        <taxon>Gammaproteobacteria</taxon>
        <taxon>Pseudomonadales</taxon>
        <taxon>Pseudomonadaceae</taxon>
        <taxon>Stutzerimonas</taxon>
    </lineage>
</organism>
<comment type="catalytic activity">
    <reaction evidence="8 9">
        <text>NAD(+) + ATP = ADP + NADP(+) + H(+)</text>
        <dbReference type="Rhea" id="RHEA:18629"/>
        <dbReference type="ChEBI" id="CHEBI:15378"/>
        <dbReference type="ChEBI" id="CHEBI:30616"/>
        <dbReference type="ChEBI" id="CHEBI:57540"/>
        <dbReference type="ChEBI" id="CHEBI:58349"/>
        <dbReference type="ChEBI" id="CHEBI:456216"/>
        <dbReference type="EC" id="2.7.1.23"/>
    </reaction>
</comment>
<dbReference type="InterPro" id="IPR002504">
    <property type="entry name" value="NADK"/>
</dbReference>
<accession>A4VM71</accession>
<evidence type="ECO:0000256" key="3">
    <source>
        <dbReference type="ARBA" id="ARBA00022741"/>
    </source>
</evidence>
<feature type="binding site" evidence="9">
    <location>
        <begin position="106"/>
        <end position="107"/>
    </location>
    <ligand>
        <name>NAD(+)</name>
        <dbReference type="ChEBI" id="CHEBI:57540"/>
    </ligand>
</feature>
<dbReference type="PANTHER" id="PTHR20275:SF0">
    <property type="entry name" value="NAD KINASE"/>
    <property type="match status" value="1"/>
</dbReference>
<dbReference type="HOGENOM" id="CLU_008831_0_1_6"/>
<keyword evidence="2 9" id="KW-0808">Transferase</keyword>
<dbReference type="Proteomes" id="UP000000233">
    <property type="component" value="Chromosome"/>
</dbReference>
<comment type="cofactor">
    <cofactor evidence="9">
        <name>a divalent metal cation</name>
        <dbReference type="ChEBI" id="CHEBI:60240"/>
    </cofactor>
</comment>
<dbReference type="GO" id="GO:0003951">
    <property type="term" value="F:NAD+ kinase activity"/>
    <property type="evidence" value="ECO:0007669"/>
    <property type="project" value="UniProtKB-UniRule"/>
</dbReference>
<evidence type="ECO:0000256" key="9">
    <source>
        <dbReference type="HAMAP-Rule" id="MF_00361"/>
    </source>
</evidence>
<keyword evidence="6 9" id="KW-0521">NADP</keyword>
<feature type="chain" id="PRO_5002673749" description="NAD kinase" evidence="10">
    <location>
        <begin position="24"/>
        <end position="329"/>
    </location>
</feature>
<evidence type="ECO:0000256" key="2">
    <source>
        <dbReference type="ARBA" id="ARBA00022679"/>
    </source>
</evidence>
<dbReference type="InterPro" id="IPR017437">
    <property type="entry name" value="ATP-NAD_kinase_PpnK-typ_C"/>
</dbReference>
<evidence type="ECO:0000256" key="10">
    <source>
        <dbReference type="SAM" id="SignalP"/>
    </source>
</evidence>
<dbReference type="Pfam" id="PF01513">
    <property type="entry name" value="NAD_kinase"/>
    <property type="match status" value="1"/>
</dbReference>
<keyword evidence="3 9" id="KW-0547">Nucleotide-binding</keyword>
<comment type="function">
    <text evidence="9">Involved in the regulation of the intracellular balance of NAD and NADP, and is a key enzyme in the biosynthesis of NADP. Catalyzes specifically the phosphorylation on 2'-hydroxyl of the adenosine moiety of NAD to yield NADP.</text>
</comment>
<reference evidence="11 12" key="1">
    <citation type="journal article" date="2008" name="Proc. Natl. Acad. Sci. U.S.A.">
        <title>Nitrogen fixation island and rhizosphere competence traits in the genome of root-associated Pseudomonas stutzeri A1501.</title>
        <authorList>
            <person name="Yan Y."/>
            <person name="Yang J."/>
            <person name="Dou Y."/>
            <person name="Chen M."/>
            <person name="Ping S."/>
            <person name="Peng J."/>
            <person name="Lu W."/>
            <person name="Zhang W."/>
            <person name="Yao Z."/>
            <person name="Li H."/>
            <person name="Liu W."/>
            <person name="He S."/>
            <person name="Geng L."/>
            <person name="Zhang X."/>
            <person name="Yang F."/>
            <person name="Yu H."/>
            <person name="Zhan Y."/>
            <person name="Li D."/>
            <person name="Lin Z."/>
            <person name="Wang Y."/>
            <person name="Elmerich C."/>
            <person name="Lin M."/>
            <person name="Jin Q."/>
        </authorList>
    </citation>
    <scope>NUCLEOTIDE SEQUENCE [LARGE SCALE GENOMIC DNA]</scope>
    <source>
        <strain evidence="11 12">A1501</strain>
    </source>
</reference>
<feature type="binding site" evidence="9">
    <location>
        <position position="191"/>
    </location>
    <ligand>
        <name>NAD(+)</name>
        <dbReference type="ChEBI" id="CHEBI:57540"/>
    </ligand>
</feature>
<feature type="active site" description="Proton acceptor" evidence="9">
    <location>
        <position position="106"/>
    </location>
</feature>
<dbReference type="KEGG" id="psa:PST_2420"/>
<dbReference type="AlphaFoldDB" id="A4VM71"/>
<dbReference type="NCBIfam" id="NF002306">
    <property type="entry name" value="PRK01231.1"/>
    <property type="match status" value="1"/>
</dbReference>
<gene>
    <name evidence="9" type="primary">nadK</name>
    <name evidence="11" type="synonym">ppnK</name>
    <name evidence="11" type="ordered locus">PST_2420</name>
</gene>
<evidence type="ECO:0000256" key="4">
    <source>
        <dbReference type="ARBA" id="ARBA00022777"/>
    </source>
</evidence>
<evidence type="ECO:0000313" key="12">
    <source>
        <dbReference type="Proteomes" id="UP000000233"/>
    </source>
</evidence>
<keyword evidence="5 9" id="KW-0067">ATP-binding</keyword>
<feature type="signal peptide" evidence="10">
    <location>
        <begin position="1"/>
        <end position="23"/>
    </location>
</feature>
<comment type="subcellular location">
    <subcellularLocation>
        <location evidence="9">Cytoplasm</location>
    </subcellularLocation>
</comment>
<dbReference type="eggNOG" id="COG0061">
    <property type="taxonomic scope" value="Bacteria"/>
</dbReference>
<dbReference type="InterPro" id="IPR017438">
    <property type="entry name" value="ATP-NAD_kinase_N"/>
</dbReference>
<comment type="similarity">
    <text evidence="9">Belongs to the NAD kinase family.</text>
</comment>
<keyword evidence="4 9" id="KW-0418">Kinase</keyword>
<dbReference type="Gene3D" id="2.60.200.30">
    <property type="entry name" value="Probable inorganic polyphosphate/atp-NAD kinase, domain 2"/>
    <property type="match status" value="1"/>
</dbReference>
<feature type="binding site" evidence="9">
    <location>
        <position position="281"/>
    </location>
    <ligand>
        <name>NAD(+)</name>
        <dbReference type="ChEBI" id="CHEBI:57540"/>
    </ligand>
</feature>
<evidence type="ECO:0000256" key="6">
    <source>
        <dbReference type="ARBA" id="ARBA00022857"/>
    </source>
</evidence>
<dbReference type="GO" id="GO:0006741">
    <property type="term" value="P:NADP+ biosynthetic process"/>
    <property type="evidence" value="ECO:0007669"/>
    <property type="project" value="UniProtKB-UniRule"/>
</dbReference>